<accession>A0A261V1R9</accession>
<feature type="binding site" evidence="4">
    <location>
        <position position="183"/>
    </location>
    <ligand>
        <name>substrate</name>
    </ligand>
</feature>
<evidence type="ECO:0000256" key="5">
    <source>
        <dbReference type="PIRSR" id="PIRSR015582-2"/>
    </source>
</evidence>
<organism evidence="7 8">
    <name type="scientific">Bordetella genomosp. 4</name>
    <dbReference type="NCBI Taxonomy" id="463044"/>
    <lineage>
        <taxon>Bacteria</taxon>
        <taxon>Pseudomonadati</taxon>
        <taxon>Pseudomonadota</taxon>
        <taxon>Betaproteobacteria</taxon>
        <taxon>Burkholderiales</taxon>
        <taxon>Alcaligenaceae</taxon>
        <taxon>Bordetella</taxon>
    </lineage>
</organism>
<dbReference type="AlphaFoldDB" id="A0A261V1R9"/>
<dbReference type="InterPro" id="IPR015813">
    <property type="entry name" value="Pyrv/PenolPyrv_kinase-like_dom"/>
</dbReference>
<evidence type="ECO:0000259" key="6">
    <source>
        <dbReference type="Pfam" id="PF03328"/>
    </source>
</evidence>
<evidence type="ECO:0000256" key="2">
    <source>
        <dbReference type="ARBA" id="ARBA00022723"/>
    </source>
</evidence>
<feature type="domain" description="HpcH/HpaI aldolase/citrate lyase" evidence="6">
    <location>
        <begin position="63"/>
        <end position="280"/>
    </location>
</feature>
<feature type="binding site" evidence="5">
    <location>
        <position position="183"/>
    </location>
    <ligand>
        <name>Mg(2+)</name>
        <dbReference type="ChEBI" id="CHEBI:18420"/>
    </ligand>
</feature>
<dbReference type="EMBL" id="NEVQ01000001">
    <property type="protein sequence ID" value="OZI67757.1"/>
    <property type="molecule type" value="Genomic_DNA"/>
</dbReference>
<feature type="binding site" evidence="5">
    <location>
        <position position="212"/>
    </location>
    <ligand>
        <name>Mg(2+)</name>
        <dbReference type="ChEBI" id="CHEBI:18420"/>
    </ligand>
</feature>
<dbReference type="InterPro" id="IPR040442">
    <property type="entry name" value="Pyrv_kinase-like_dom_sf"/>
</dbReference>
<comment type="cofactor">
    <cofactor evidence="1">
        <name>Mg(2+)</name>
        <dbReference type="ChEBI" id="CHEBI:18420"/>
    </cofactor>
</comment>
<keyword evidence="2 5" id="KW-0479">Metal-binding</keyword>
<name>A0A261V1R9_9BORD</name>
<keyword evidence="8" id="KW-1185">Reference proteome</keyword>
<feature type="binding site" evidence="4">
    <location>
        <position position="126"/>
    </location>
    <ligand>
        <name>substrate</name>
    </ligand>
</feature>
<dbReference type="Proteomes" id="UP000216885">
    <property type="component" value="Unassembled WGS sequence"/>
</dbReference>
<evidence type="ECO:0000256" key="3">
    <source>
        <dbReference type="ARBA" id="ARBA00022842"/>
    </source>
</evidence>
<evidence type="ECO:0000256" key="1">
    <source>
        <dbReference type="ARBA" id="ARBA00001946"/>
    </source>
</evidence>
<keyword evidence="3 5" id="KW-0460">Magnesium</keyword>
<sequence>MGGVSKRDSPFLIHASKKLQRWLPECIFKPPSGVARTKVTKPRLAYYQTSPKPVLNDMNRKLRSVIYVPAINEKAMRKAATLHVDAVIFDLEDSVLPEQKAQARSGLAEFLTKERASFQGKYLVIRANADDTDYWKDDLAVAARIMPDAVLLPKVTTPQHIHDAYVELSAQTRQPPKIWSMVENPLGILRLENIVEQGKNSGLECLILGTNDLVKDSDIDPGKDRCNLMPWFSHVMLVAKSFDMAVIDGVLNDIKNTDALRAECEVARALGMNGKTIIHPAQVETVNKAFSPSEEQIAWWRKIVAAYDLPENANAGVISLDGMMVERLHHEIAVRKLRQFEQDATA</sequence>
<reference evidence="7 8" key="1">
    <citation type="submission" date="2017-05" db="EMBL/GenBank/DDBJ databases">
        <title>Complete and WGS of Bordetella genogroups.</title>
        <authorList>
            <person name="Spilker T."/>
            <person name="LiPuma J."/>
        </authorList>
    </citation>
    <scope>NUCLEOTIDE SEQUENCE [LARGE SCALE GENOMIC DNA]</scope>
    <source>
        <strain evidence="7 8">AU9919</strain>
    </source>
</reference>
<gene>
    <name evidence="7" type="ORF">CAL20_01580</name>
</gene>
<dbReference type="GO" id="GO:0003824">
    <property type="term" value="F:catalytic activity"/>
    <property type="evidence" value="ECO:0007669"/>
    <property type="project" value="InterPro"/>
</dbReference>
<proteinExistence type="predicted"/>
<comment type="caution">
    <text evidence="7">The sequence shown here is derived from an EMBL/GenBank/DDBJ whole genome shotgun (WGS) entry which is preliminary data.</text>
</comment>
<dbReference type="GO" id="GO:0006107">
    <property type="term" value="P:oxaloacetate metabolic process"/>
    <property type="evidence" value="ECO:0007669"/>
    <property type="project" value="TreeGrafter"/>
</dbReference>
<dbReference type="Pfam" id="PF03328">
    <property type="entry name" value="HpcH_HpaI"/>
    <property type="match status" value="1"/>
</dbReference>
<dbReference type="PANTHER" id="PTHR32308">
    <property type="entry name" value="LYASE BETA SUBUNIT, PUTATIVE (AFU_ORTHOLOGUE AFUA_4G13030)-RELATED"/>
    <property type="match status" value="1"/>
</dbReference>
<dbReference type="PANTHER" id="PTHR32308:SF10">
    <property type="entry name" value="CITRATE LYASE SUBUNIT BETA"/>
    <property type="match status" value="1"/>
</dbReference>
<dbReference type="GO" id="GO:0000287">
    <property type="term" value="F:magnesium ion binding"/>
    <property type="evidence" value="ECO:0007669"/>
    <property type="project" value="TreeGrafter"/>
</dbReference>
<evidence type="ECO:0000256" key="4">
    <source>
        <dbReference type="PIRSR" id="PIRSR015582-1"/>
    </source>
</evidence>
<evidence type="ECO:0000313" key="8">
    <source>
        <dbReference type="Proteomes" id="UP000216885"/>
    </source>
</evidence>
<dbReference type="PIRSF" id="PIRSF015582">
    <property type="entry name" value="Cit_lyase_B"/>
    <property type="match status" value="1"/>
</dbReference>
<evidence type="ECO:0000313" key="7">
    <source>
        <dbReference type="EMBL" id="OZI67757.1"/>
    </source>
</evidence>
<dbReference type="Gene3D" id="3.20.20.60">
    <property type="entry name" value="Phosphoenolpyruvate-binding domains"/>
    <property type="match status" value="1"/>
</dbReference>
<protein>
    <recommendedName>
        <fullName evidence="6">HpcH/HpaI aldolase/citrate lyase domain-containing protein</fullName>
    </recommendedName>
</protein>
<dbReference type="InterPro" id="IPR005000">
    <property type="entry name" value="Aldolase/citrate-lyase_domain"/>
</dbReference>
<dbReference type="InterPro" id="IPR011206">
    <property type="entry name" value="Citrate_lyase_beta/mcl1/mcl2"/>
</dbReference>
<dbReference type="SUPFAM" id="SSF51621">
    <property type="entry name" value="Phosphoenolpyruvate/pyruvate domain"/>
    <property type="match status" value="1"/>
</dbReference>
<dbReference type="RefSeq" id="WP_094837005.1">
    <property type="nucleotide sequence ID" value="NZ_NEVQ01000001.1"/>
</dbReference>